<keyword evidence="8" id="KW-0378">Hydrolase</keyword>
<comment type="catalytic activity">
    <reaction evidence="13">
        <text>diphosphate + H2O = 2 phosphate + H(+)</text>
        <dbReference type="Rhea" id="RHEA:24576"/>
        <dbReference type="ChEBI" id="CHEBI:15377"/>
        <dbReference type="ChEBI" id="CHEBI:15378"/>
        <dbReference type="ChEBI" id="CHEBI:33019"/>
        <dbReference type="ChEBI" id="CHEBI:43474"/>
        <dbReference type="EC" id="3.6.1.1"/>
    </reaction>
</comment>
<dbReference type="InterPro" id="IPR036412">
    <property type="entry name" value="HAD-like_sf"/>
</dbReference>
<evidence type="ECO:0000256" key="7">
    <source>
        <dbReference type="ARBA" id="ARBA00022723"/>
    </source>
</evidence>
<evidence type="ECO:0000256" key="10">
    <source>
        <dbReference type="ARBA" id="ARBA00023242"/>
    </source>
</evidence>
<comment type="similarity">
    <text evidence="4">Belongs to the HAD-like hydrolase superfamily.</text>
</comment>
<dbReference type="NCBIfam" id="TIGR01460">
    <property type="entry name" value="HAD-SF-IIA"/>
    <property type="match status" value="1"/>
</dbReference>
<dbReference type="GO" id="GO:0046872">
    <property type="term" value="F:metal ion binding"/>
    <property type="evidence" value="ECO:0007669"/>
    <property type="project" value="UniProtKB-KW"/>
</dbReference>
<evidence type="ECO:0000256" key="4">
    <source>
        <dbReference type="ARBA" id="ARBA00007958"/>
    </source>
</evidence>
<accession>A0A8S1D216</accession>
<organism evidence="14 15">
    <name type="scientific">Cloeon dipterum</name>
    <dbReference type="NCBI Taxonomy" id="197152"/>
    <lineage>
        <taxon>Eukaryota</taxon>
        <taxon>Metazoa</taxon>
        <taxon>Ecdysozoa</taxon>
        <taxon>Arthropoda</taxon>
        <taxon>Hexapoda</taxon>
        <taxon>Insecta</taxon>
        <taxon>Pterygota</taxon>
        <taxon>Palaeoptera</taxon>
        <taxon>Ephemeroptera</taxon>
        <taxon>Pisciforma</taxon>
        <taxon>Baetidae</taxon>
        <taxon>Cloeon</taxon>
    </lineage>
</organism>
<comment type="cofactor">
    <cofactor evidence="1">
        <name>Mg(2+)</name>
        <dbReference type="ChEBI" id="CHEBI:18420"/>
    </cofactor>
</comment>
<dbReference type="CDD" id="cd07509">
    <property type="entry name" value="HAD_PPase"/>
    <property type="match status" value="1"/>
</dbReference>
<dbReference type="GO" id="GO:0004427">
    <property type="term" value="F:inorganic diphosphate phosphatase activity"/>
    <property type="evidence" value="ECO:0007669"/>
    <property type="project" value="UniProtKB-EC"/>
</dbReference>
<reference evidence="14 15" key="1">
    <citation type="submission" date="2020-04" db="EMBL/GenBank/DDBJ databases">
        <authorList>
            <person name="Alioto T."/>
            <person name="Alioto T."/>
            <person name="Gomez Garrido J."/>
        </authorList>
    </citation>
    <scope>NUCLEOTIDE SEQUENCE [LARGE SCALE GENOMIC DNA]</scope>
</reference>
<evidence type="ECO:0000313" key="14">
    <source>
        <dbReference type="EMBL" id="CAB3377102.1"/>
    </source>
</evidence>
<evidence type="ECO:0000256" key="6">
    <source>
        <dbReference type="ARBA" id="ARBA00022490"/>
    </source>
</evidence>
<dbReference type="InterPro" id="IPR006355">
    <property type="entry name" value="LHPP/HDHD2"/>
</dbReference>
<gene>
    <name evidence="14" type="ORF">CLODIP_2_CD11508</name>
</gene>
<dbReference type="NCBIfam" id="TIGR01458">
    <property type="entry name" value="HAD-SF-IIA-hyp3"/>
    <property type="match status" value="1"/>
</dbReference>
<dbReference type="PANTHER" id="PTHR19288:SF44">
    <property type="entry name" value="PHOSPHOLYSINE PHOSPHOHISTIDINE INORGANIC PYROPHOSPHATE PHOSPHATASE"/>
    <property type="match status" value="1"/>
</dbReference>
<dbReference type="EC" id="3.6.1.1" evidence="5"/>
<keyword evidence="15" id="KW-1185">Reference proteome</keyword>
<evidence type="ECO:0000256" key="8">
    <source>
        <dbReference type="ARBA" id="ARBA00022801"/>
    </source>
</evidence>
<dbReference type="InterPro" id="IPR023214">
    <property type="entry name" value="HAD_sf"/>
</dbReference>
<evidence type="ECO:0000313" key="15">
    <source>
        <dbReference type="Proteomes" id="UP000494165"/>
    </source>
</evidence>
<dbReference type="PANTHER" id="PTHR19288">
    <property type="entry name" value="4-NITROPHENYLPHOSPHATASE-RELATED"/>
    <property type="match status" value="1"/>
</dbReference>
<dbReference type="GO" id="GO:0016791">
    <property type="term" value="F:phosphatase activity"/>
    <property type="evidence" value="ECO:0007669"/>
    <property type="project" value="InterPro"/>
</dbReference>
<evidence type="ECO:0000256" key="13">
    <source>
        <dbReference type="ARBA" id="ARBA00047820"/>
    </source>
</evidence>
<comment type="subcellular location">
    <subcellularLocation>
        <location evidence="3">Cytoplasm</location>
    </subcellularLocation>
    <subcellularLocation>
        <location evidence="2">Nucleus</location>
    </subcellularLocation>
</comment>
<comment type="caution">
    <text evidence="14">The sequence shown here is derived from an EMBL/GenBank/DDBJ whole genome shotgun (WGS) entry which is preliminary data.</text>
</comment>
<keyword evidence="9" id="KW-0460">Magnesium</keyword>
<name>A0A8S1D216_9INSE</name>
<evidence type="ECO:0000256" key="5">
    <source>
        <dbReference type="ARBA" id="ARBA00012146"/>
    </source>
</evidence>
<dbReference type="Pfam" id="PF13242">
    <property type="entry name" value="Hydrolase_like"/>
    <property type="match status" value="1"/>
</dbReference>
<dbReference type="EMBL" id="CADEPI010000139">
    <property type="protein sequence ID" value="CAB3377102.1"/>
    <property type="molecule type" value="Genomic_DNA"/>
</dbReference>
<proteinExistence type="inferred from homology"/>
<evidence type="ECO:0000256" key="2">
    <source>
        <dbReference type="ARBA" id="ARBA00004123"/>
    </source>
</evidence>
<dbReference type="Gene3D" id="3.40.50.1000">
    <property type="entry name" value="HAD superfamily/HAD-like"/>
    <property type="match status" value="2"/>
</dbReference>
<keyword evidence="7" id="KW-0479">Metal-binding</keyword>
<evidence type="ECO:0000256" key="11">
    <source>
        <dbReference type="ARBA" id="ARBA00037258"/>
    </source>
</evidence>
<keyword evidence="10" id="KW-0539">Nucleus</keyword>
<dbReference type="Pfam" id="PF13344">
    <property type="entry name" value="Hydrolase_6"/>
    <property type="match status" value="1"/>
</dbReference>
<dbReference type="GO" id="GO:0005829">
    <property type="term" value="C:cytosol"/>
    <property type="evidence" value="ECO:0007669"/>
    <property type="project" value="TreeGrafter"/>
</dbReference>
<keyword evidence="6" id="KW-0963">Cytoplasm</keyword>
<dbReference type="OrthoDB" id="426235at2759"/>
<protein>
    <recommendedName>
        <fullName evidence="12">Phospholysine phosphohistidine inorganic pyrophosphate phosphatase</fullName>
        <ecNumber evidence="5">3.6.1.1</ecNumber>
    </recommendedName>
</protein>
<evidence type="ECO:0000256" key="9">
    <source>
        <dbReference type="ARBA" id="ARBA00022842"/>
    </source>
</evidence>
<dbReference type="InterPro" id="IPR006357">
    <property type="entry name" value="HAD-SF_hydro_IIA"/>
</dbReference>
<sequence length="257" mass="28383">MSKVNGVLLDITGVLKEGDSPIKNSVEAVERLREKGIKVRFVTNETQETKNSLVSRLSKMGFTLTEEEVISPCPAMAHELRRNGLRPHLLVHPTVLEEFDGVSTENPNCVVIGDCAEHFSYENMNKAFRVLINMSEPLLYSLGKGKYFREDGELVLDVGSYAACLEYATGAKSKIVGKPEPTFFQTALDMMQIKPEEAVMVGDDLVSDVGGAQGCGIKGILVRTGKFRPADERHPEVKPFFIADDLYHAVDHIISLL</sequence>
<comment type="function">
    <text evidence="11">Phosphatase that hydrolyzes imidodiphosphate, 3-phosphohistidine and 6-phospholysine. Has broad substrate specificity and can also hydrolyze inorganic diphosphate, but with lower efficiency.</text>
</comment>
<dbReference type="AlphaFoldDB" id="A0A8S1D216"/>
<dbReference type="SUPFAM" id="SSF56784">
    <property type="entry name" value="HAD-like"/>
    <property type="match status" value="1"/>
</dbReference>
<evidence type="ECO:0000256" key="12">
    <source>
        <dbReference type="ARBA" id="ARBA00039357"/>
    </source>
</evidence>
<evidence type="ECO:0000256" key="3">
    <source>
        <dbReference type="ARBA" id="ARBA00004496"/>
    </source>
</evidence>
<dbReference type="FunFam" id="3.40.50.1000:FF:000051">
    <property type="entry name" value="Phospholysine phosphohistidine inorganic pyrophosphate phosphatase"/>
    <property type="match status" value="1"/>
</dbReference>
<evidence type="ECO:0000256" key="1">
    <source>
        <dbReference type="ARBA" id="ARBA00001946"/>
    </source>
</evidence>
<dbReference type="Proteomes" id="UP000494165">
    <property type="component" value="Unassembled WGS sequence"/>
</dbReference>
<dbReference type="GO" id="GO:0005634">
    <property type="term" value="C:nucleus"/>
    <property type="evidence" value="ECO:0007669"/>
    <property type="project" value="UniProtKB-SubCell"/>
</dbReference>